<reference evidence="2" key="2">
    <citation type="submission" date="2021-04" db="EMBL/GenBank/DDBJ databases">
        <authorList>
            <person name="Gilroy R."/>
        </authorList>
    </citation>
    <scope>NUCLEOTIDE SEQUENCE</scope>
    <source>
        <strain evidence="2">ChiSjej3B21-8574</strain>
    </source>
</reference>
<evidence type="ECO:0000256" key="1">
    <source>
        <dbReference type="ARBA" id="ARBA00004196"/>
    </source>
</evidence>
<evidence type="ECO:0000313" key="2">
    <source>
        <dbReference type="EMBL" id="HJC49120.1"/>
    </source>
</evidence>
<name>A0A9D2PE62_9FIRM</name>
<comment type="caution">
    <text evidence="2">The sequence shown here is derived from an EMBL/GenBank/DDBJ whole genome shotgun (WGS) entry which is preliminary data.</text>
</comment>
<dbReference type="Proteomes" id="UP000823904">
    <property type="component" value="Unassembled WGS sequence"/>
</dbReference>
<dbReference type="EMBL" id="DWWD01000005">
    <property type="protein sequence ID" value="HJC49120.1"/>
    <property type="molecule type" value="Genomic_DNA"/>
</dbReference>
<reference evidence="2" key="1">
    <citation type="journal article" date="2021" name="PeerJ">
        <title>Extensive microbial diversity within the chicken gut microbiome revealed by metagenomics and culture.</title>
        <authorList>
            <person name="Gilroy R."/>
            <person name="Ravi A."/>
            <person name="Getino M."/>
            <person name="Pursley I."/>
            <person name="Horton D.L."/>
            <person name="Alikhan N.F."/>
            <person name="Baker D."/>
            <person name="Gharbi K."/>
            <person name="Hall N."/>
            <person name="Watson M."/>
            <person name="Adriaenssens E.M."/>
            <person name="Foster-Nyarko E."/>
            <person name="Jarju S."/>
            <person name="Secka A."/>
            <person name="Antonio M."/>
            <person name="Oren A."/>
            <person name="Chaudhuri R.R."/>
            <person name="La Ragione R."/>
            <person name="Hildebrand F."/>
            <person name="Pallen M.J."/>
        </authorList>
    </citation>
    <scope>NUCLEOTIDE SEQUENCE</scope>
    <source>
        <strain evidence="2">ChiSjej3B21-8574</strain>
    </source>
</reference>
<dbReference type="GO" id="GO:0030313">
    <property type="term" value="C:cell envelope"/>
    <property type="evidence" value="ECO:0007669"/>
    <property type="project" value="UniProtKB-SubCell"/>
</dbReference>
<dbReference type="AlphaFoldDB" id="A0A9D2PE62"/>
<evidence type="ECO:0000313" key="3">
    <source>
        <dbReference type="Proteomes" id="UP000823904"/>
    </source>
</evidence>
<proteinExistence type="predicted"/>
<accession>A0A9D2PE62</accession>
<dbReference type="InterPro" id="IPR042229">
    <property type="entry name" value="Listeria/Bacterioides_rpt_sf"/>
</dbReference>
<comment type="subcellular location">
    <subcellularLocation>
        <location evidence="1">Cell envelope</location>
    </subcellularLocation>
</comment>
<dbReference type="Gene3D" id="2.60.40.4270">
    <property type="entry name" value="Listeria-Bacteroides repeat domain"/>
    <property type="match status" value="2"/>
</dbReference>
<protein>
    <submittedName>
        <fullName evidence="2">InlB B-repeat-containing protein</fullName>
    </submittedName>
</protein>
<gene>
    <name evidence="2" type="ORF">H9754_00835</name>
</gene>
<sequence length="638" mass="69436">MAAPSNTKWGSTVGSYGRIGISVTLTNISNTQTKRHTEIWFWSKYGLSDSSNTFYYDDQSSTATTSKGSVNIRTTVTSGNGWSTSNQVKIAEYDYTWSRGTSASKKNVAAKLSGIDRVGGTMTATTSYTIPAKPSYSIKYDANGGSGAPGNQTKWYGTTLKLSSTKPTRTGYTFQGWSTANDSSVEYASGANYTSNSAVTLYAVWKANTYTVSYDANGGSGAPGNQTKTYGVSLTLSSVIPTRTNYNFLGWGTSAGATTIAYEPGAAYTGNTALTLYAIWELAYTPPAIDGFTADRCEADGTLSDDGTYAKIVFDWTLDATYSGGIQSIMIGYKPATEDTYTEIQVPASGLSGSVSAIIGNGALDTEYAYDVRIVVTDDKGNSSATQPIPAALYTEDFLAGGKGVSFGAPAWREGMDVHFVSYFNENMYDQFDTRIHNNVASGSMDSNAISADTTLESLILTNKGVPDENNYYYVETIFYGEKSTDAPRHQMAYPYKNAYALNHRYYVDGAWTGWMNIEIKDDSGWIYPELTSQFESYSSGWRPRYRKRNGAVQVIGAVKPTASIAGSSTQYTIFTLPEGYRPVVEDPKLCQGSIRDYWYFSIKTTGEATFSRLRATGNAYKTATTDMWFPFSATYLI</sequence>
<organism evidence="2 3">
    <name type="scientific">Candidatus Anaerostipes avistercoris</name>
    <dbReference type="NCBI Taxonomy" id="2838462"/>
    <lineage>
        <taxon>Bacteria</taxon>
        <taxon>Bacillati</taxon>
        <taxon>Bacillota</taxon>
        <taxon>Clostridia</taxon>
        <taxon>Lachnospirales</taxon>
        <taxon>Lachnospiraceae</taxon>
        <taxon>Anaerostipes</taxon>
    </lineage>
</organism>
<dbReference type="InterPro" id="IPR013378">
    <property type="entry name" value="InlB-like_B-rpt"/>
</dbReference>
<dbReference type="NCBIfam" id="TIGR02543">
    <property type="entry name" value="List_Bact_rpt"/>
    <property type="match status" value="1"/>
</dbReference>
<dbReference type="Pfam" id="PF09479">
    <property type="entry name" value="Flg_new"/>
    <property type="match status" value="2"/>
</dbReference>